<evidence type="ECO:0000259" key="4">
    <source>
        <dbReference type="PROSITE" id="PS50893"/>
    </source>
</evidence>
<dbReference type="InterPro" id="IPR017871">
    <property type="entry name" value="ABC_transporter-like_CS"/>
</dbReference>
<dbReference type="PROSITE" id="PS50893">
    <property type="entry name" value="ABC_TRANSPORTER_2"/>
    <property type="match status" value="1"/>
</dbReference>
<reference evidence="6" key="1">
    <citation type="journal article" date="2019" name="Int. J. Syst. Evol. Microbiol.">
        <title>The Global Catalogue of Microorganisms (GCM) 10K type strain sequencing project: providing services to taxonomists for standard genome sequencing and annotation.</title>
        <authorList>
            <consortium name="The Broad Institute Genomics Platform"/>
            <consortium name="The Broad Institute Genome Sequencing Center for Infectious Disease"/>
            <person name="Wu L."/>
            <person name="Ma J."/>
        </authorList>
    </citation>
    <scope>NUCLEOTIDE SEQUENCE [LARGE SCALE GENOMIC DNA]</scope>
    <source>
        <strain evidence="6">CGMCC 1.16306</strain>
    </source>
</reference>
<gene>
    <name evidence="5" type="ORF">ACFO4N_00085</name>
</gene>
<dbReference type="InterPro" id="IPR051782">
    <property type="entry name" value="ABC_Transporter_VariousFunc"/>
</dbReference>
<comment type="caution">
    <text evidence="5">The sequence shown here is derived from an EMBL/GenBank/DDBJ whole genome shotgun (WGS) entry which is preliminary data.</text>
</comment>
<dbReference type="PANTHER" id="PTHR42939:SF3">
    <property type="entry name" value="ABC TRANSPORTER ATP-BINDING COMPONENT"/>
    <property type="match status" value="1"/>
</dbReference>
<feature type="domain" description="ABC transporter" evidence="4">
    <location>
        <begin position="5"/>
        <end position="230"/>
    </location>
</feature>
<evidence type="ECO:0000313" key="6">
    <source>
        <dbReference type="Proteomes" id="UP001596022"/>
    </source>
</evidence>
<dbReference type="SUPFAM" id="SSF52540">
    <property type="entry name" value="P-loop containing nucleoside triphosphate hydrolases"/>
    <property type="match status" value="1"/>
</dbReference>
<keyword evidence="2" id="KW-0547">Nucleotide-binding</keyword>
<keyword evidence="1" id="KW-0813">Transport</keyword>
<dbReference type="CDD" id="cd03230">
    <property type="entry name" value="ABC_DR_subfamily_A"/>
    <property type="match status" value="1"/>
</dbReference>
<dbReference type="EMBL" id="JBHSFW010000001">
    <property type="protein sequence ID" value="MFC4617119.1"/>
    <property type="molecule type" value="Genomic_DNA"/>
</dbReference>
<protein>
    <submittedName>
        <fullName evidence="5">ABC transporter ATP-binding protein</fullName>
    </submittedName>
</protein>
<evidence type="ECO:0000256" key="2">
    <source>
        <dbReference type="ARBA" id="ARBA00022741"/>
    </source>
</evidence>
<dbReference type="GO" id="GO:0005524">
    <property type="term" value="F:ATP binding"/>
    <property type="evidence" value="ECO:0007669"/>
    <property type="project" value="UniProtKB-KW"/>
</dbReference>
<dbReference type="InterPro" id="IPR027417">
    <property type="entry name" value="P-loop_NTPase"/>
</dbReference>
<proteinExistence type="predicted"/>
<keyword evidence="6" id="KW-1185">Reference proteome</keyword>
<dbReference type="InterPro" id="IPR003439">
    <property type="entry name" value="ABC_transporter-like_ATP-bd"/>
</dbReference>
<dbReference type="PROSITE" id="PS00211">
    <property type="entry name" value="ABC_TRANSPORTER_1"/>
    <property type="match status" value="1"/>
</dbReference>
<dbReference type="Gene3D" id="3.40.50.300">
    <property type="entry name" value="P-loop containing nucleotide triphosphate hydrolases"/>
    <property type="match status" value="1"/>
</dbReference>
<dbReference type="InterPro" id="IPR003593">
    <property type="entry name" value="AAA+_ATPase"/>
</dbReference>
<evidence type="ECO:0000313" key="5">
    <source>
        <dbReference type="EMBL" id="MFC4617119.1"/>
    </source>
</evidence>
<organism evidence="5 6">
    <name type="scientific">Camelliibacillus cellulosilyticus</name>
    <dbReference type="NCBI Taxonomy" id="2174486"/>
    <lineage>
        <taxon>Bacteria</taxon>
        <taxon>Bacillati</taxon>
        <taxon>Bacillota</taxon>
        <taxon>Bacilli</taxon>
        <taxon>Bacillales</taxon>
        <taxon>Sporolactobacillaceae</taxon>
        <taxon>Camelliibacillus</taxon>
    </lineage>
</organism>
<accession>A0ABV9GJ02</accession>
<dbReference type="Pfam" id="PF00005">
    <property type="entry name" value="ABC_tran"/>
    <property type="match status" value="1"/>
</dbReference>
<evidence type="ECO:0000256" key="3">
    <source>
        <dbReference type="ARBA" id="ARBA00022840"/>
    </source>
</evidence>
<dbReference type="RefSeq" id="WP_376844180.1">
    <property type="nucleotide sequence ID" value="NZ_JBHSFW010000001.1"/>
</dbReference>
<name>A0ABV9GJ02_9BACL</name>
<keyword evidence="3 5" id="KW-0067">ATP-binding</keyword>
<dbReference type="Proteomes" id="UP001596022">
    <property type="component" value="Unassembled WGS sequence"/>
</dbReference>
<evidence type="ECO:0000256" key="1">
    <source>
        <dbReference type="ARBA" id="ARBA00022448"/>
    </source>
</evidence>
<dbReference type="PANTHER" id="PTHR42939">
    <property type="entry name" value="ABC TRANSPORTER ATP-BINDING PROTEIN ALBC-RELATED"/>
    <property type="match status" value="1"/>
</dbReference>
<sequence length="289" mass="32447">MEAAVSFRNVCKGYKDFEIKNITFDVPKGFITGLVGPNGAGKTTLIKMILAAAFPSSGEIKVLGAPVDDDHTEVRDRIGFVYDDICMVNHLKAEKMKKLIAPFYTQWDEALFQSYAQRFELPLKKRLTAYSKGMRMKFALAVALSHHADLIVMDEPTSGLDPVFRRELLDILSDLMTDEGKTIIYSTHHTTELDRVADFVTFIQSGQLVFSLAKDDLFERYQLVKGPKRSLEKAKNGHLIGIRETGIGFEALTDRADQISNIEGLLFEEPTIEDIMYYYKKGADNGASD</sequence>
<dbReference type="SMART" id="SM00382">
    <property type="entry name" value="AAA"/>
    <property type="match status" value="1"/>
</dbReference>